<dbReference type="InParanoid" id="A0A1B7N5U5"/>
<feature type="region of interest" description="Disordered" evidence="1">
    <location>
        <begin position="1"/>
        <end position="26"/>
    </location>
</feature>
<keyword evidence="3" id="KW-1185">Reference proteome</keyword>
<evidence type="ECO:0000313" key="3">
    <source>
        <dbReference type="Proteomes" id="UP000092154"/>
    </source>
</evidence>
<feature type="compositionally biased region" description="Basic and acidic residues" evidence="1">
    <location>
        <begin position="60"/>
        <end position="69"/>
    </location>
</feature>
<proteinExistence type="predicted"/>
<evidence type="ECO:0000313" key="2">
    <source>
        <dbReference type="EMBL" id="OAX40191.1"/>
    </source>
</evidence>
<protein>
    <submittedName>
        <fullName evidence="2">Uncharacterized protein</fullName>
    </submittedName>
</protein>
<organism evidence="2 3">
    <name type="scientific">Rhizopogon vinicolor AM-OR11-026</name>
    <dbReference type="NCBI Taxonomy" id="1314800"/>
    <lineage>
        <taxon>Eukaryota</taxon>
        <taxon>Fungi</taxon>
        <taxon>Dikarya</taxon>
        <taxon>Basidiomycota</taxon>
        <taxon>Agaricomycotina</taxon>
        <taxon>Agaricomycetes</taxon>
        <taxon>Agaricomycetidae</taxon>
        <taxon>Boletales</taxon>
        <taxon>Suillineae</taxon>
        <taxon>Rhizopogonaceae</taxon>
        <taxon>Rhizopogon</taxon>
    </lineage>
</organism>
<feature type="compositionally biased region" description="Low complexity" evidence="1">
    <location>
        <begin position="15"/>
        <end position="26"/>
    </location>
</feature>
<evidence type="ECO:0000256" key="1">
    <source>
        <dbReference type="SAM" id="MobiDB-lite"/>
    </source>
</evidence>
<feature type="region of interest" description="Disordered" evidence="1">
    <location>
        <begin position="45"/>
        <end position="69"/>
    </location>
</feature>
<feature type="compositionally biased region" description="Polar residues" evidence="1">
    <location>
        <begin position="1"/>
        <end position="10"/>
    </location>
</feature>
<accession>A0A1B7N5U5</accession>
<gene>
    <name evidence="2" type="ORF">K503DRAFT_20137</name>
</gene>
<dbReference type="Proteomes" id="UP000092154">
    <property type="component" value="Unassembled WGS sequence"/>
</dbReference>
<dbReference type="OrthoDB" id="2676460at2759"/>
<dbReference type="EMBL" id="KV448221">
    <property type="protein sequence ID" value="OAX40191.1"/>
    <property type="molecule type" value="Genomic_DNA"/>
</dbReference>
<name>A0A1B7N5U5_9AGAM</name>
<reference evidence="2 3" key="1">
    <citation type="submission" date="2016-06" db="EMBL/GenBank/DDBJ databases">
        <title>Comparative genomics of the ectomycorrhizal sister species Rhizopogon vinicolor and Rhizopogon vesiculosus (Basidiomycota: Boletales) reveals a divergence of the mating type B locus.</title>
        <authorList>
            <consortium name="DOE Joint Genome Institute"/>
            <person name="Mujic A.B."/>
            <person name="Kuo A."/>
            <person name="Tritt A."/>
            <person name="Lipzen A."/>
            <person name="Chen C."/>
            <person name="Johnson J."/>
            <person name="Sharma A."/>
            <person name="Barry K."/>
            <person name="Grigoriev I.V."/>
            <person name="Spatafora J.W."/>
        </authorList>
    </citation>
    <scope>NUCLEOTIDE SEQUENCE [LARGE SCALE GENOMIC DNA]</scope>
    <source>
        <strain evidence="2 3">AM-OR11-026</strain>
    </source>
</reference>
<dbReference type="AlphaFoldDB" id="A0A1B7N5U5"/>
<sequence>MKTSLSQNNACGRVKPTAPSPTTKTPRLLSGRYLHMIWTASAAATTTREHGCDETPLDTNAHDGRSDESKCIHDDQCVTGEAEEVDSVAQIPGETICDPAIIVLDAESVLQEAVTSVASGVSAALATLTKHCPTPIAWKAKSKREHSALETEDSPKITKRRRQLIGLGRPRQEEVLLAWLTHALVPSDVHGECKEVVQNPCDSEVESAPQESISHISIKRRKTAHRVSLTSIPEVDEGWSYWLARPLRTPWTFGASPGVDLSSSNSLSNRRLTTSVPVALVSSSRAYASCFAASHRPPSVIHWKLS</sequence>